<feature type="region of interest" description="Disordered" evidence="1">
    <location>
        <begin position="204"/>
        <end position="253"/>
    </location>
</feature>
<name>A0AAW2Z428_9EUKA</name>
<dbReference type="Pfam" id="PF02714">
    <property type="entry name" value="RSN1_7TM"/>
    <property type="match status" value="1"/>
</dbReference>
<evidence type="ECO:0000313" key="5">
    <source>
        <dbReference type="Proteomes" id="UP001431209"/>
    </source>
</evidence>
<reference evidence="4 5" key="1">
    <citation type="submission" date="2024-03" db="EMBL/GenBank/DDBJ databases">
        <title>The Acrasis kona genome and developmental transcriptomes reveal deep origins of eukaryotic multicellular pathways.</title>
        <authorList>
            <person name="Sheikh S."/>
            <person name="Fu C.-J."/>
            <person name="Brown M.W."/>
            <person name="Baldauf S.L."/>
        </authorList>
    </citation>
    <scope>NUCLEOTIDE SEQUENCE [LARGE SCALE GENOMIC DNA]</scope>
    <source>
        <strain evidence="4 5">ATCC MYA-3509</strain>
    </source>
</reference>
<keyword evidence="5" id="KW-1185">Reference proteome</keyword>
<proteinExistence type="predicted"/>
<dbReference type="AlphaFoldDB" id="A0AAW2Z428"/>
<evidence type="ECO:0000256" key="2">
    <source>
        <dbReference type="SAM" id="Phobius"/>
    </source>
</evidence>
<dbReference type="Proteomes" id="UP001431209">
    <property type="component" value="Unassembled WGS sequence"/>
</dbReference>
<dbReference type="InterPro" id="IPR003864">
    <property type="entry name" value="CSC1/OSCA1-like_7TM"/>
</dbReference>
<keyword evidence="2" id="KW-0812">Transmembrane</keyword>
<organism evidence="4 5">
    <name type="scientific">Acrasis kona</name>
    <dbReference type="NCBI Taxonomy" id="1008807"/>
    <lineage>
        <taxon>Eukaryota</taxon>
        <taxon>Discoba</taxon>
        <taxon>Heterolobosea</taxon>
        <taxon>Tetramitia</taxon>
        <taxon>Eutetramitia</taxon>
        <taxon>Acrasidae</taxon>
        <taxon>Acrasis</taxon>
    </lineage>
</organism>
<feature type="transmembrane region" description="Helical" evidence="2">
    <location>
        <begin position="24"/>
        <end position="54"/>
    </location>
</feature>
<keyword evidence="2" id="KW-1133">Transmembrane helix</keyword>
<gene>
    <name evidence="4" type="ORF">AKO1_004748</name>
</gene>
<evidence type="ECO:0000256" key="1">
    <source>
        <dbReference type="SAM" id="MobiDB-lite"/>
    </source>
</evidence>
<evidence type="ECO:0000259" key="3">
    <source>
        <dbReference type="Pfam" id="PF02714"/>
    </source>
</evidence>
<evidence type="ECO:0000313" key="4">
    <source>
        <dbReference type="EMBL" id="KAL0484205.1"/>
    </source>
</evidence>
<comment type="caution">
    <text evidence="4">The sequence shown here is derived from an EMBL/GenBank/DDBJ whole genome shotgun (WGS) entry which is preliminary data.</text>
</comment>
<protein>
    <recommendedName>
        <fullName evidence="3">CSC1/OSCA1-like 7TM region domain-containing protein</fullName>
    </recommendedName>
</protein>
<feature type="compositionally biased region" description="Acidic residues" evidence="1">
    <location>
        <begin position="212"/>
        <end position="226"/>
    </location>
</feature>
<feature type="domain" description="CSC1/OSCA1-like 7TM region" evidence="3">
    <location>
        <begin position="11"/>
        <end position="65"/>
    </location>
</feature>
<feature type="transmembrane region" description="Helical" evidence="2">
    <location>
        <begin position="140"/>
        <end position="161"/>
    </location>
</feature>
<feature type="compositionally biased region" description="Polar residues" evidence="1">
    <location>
        <begin position="228"/>
        <end position="253"/>
    </location>
</feature>
<keyword evidence="2" id="KW-0472">Membrane</keyword>
<sequence>MRQPTPFIKIQAAAQIDMHMEVEYAYMLSVMAIGMCFSLSSPMILVAAIVYFIFKFIVDKISLGMIHKKHLDGNSSEKGEKAYKFKNKTLNEAGISLQRDFLAHRKLTQLLGRLMMINLLMYTVVSALSFIPRVASNSLFAPHLAVLVVLVGIIIVGLSTYEYTVRRKLNTPQTLSKVNTFKPTHKVCNDLYELRFTSDGTSIGAYGVKPEGEDDQEELDEKDIEQDPIQNSNRNTYQHQSGKNVELSQITAF</sequence>
<feature type="transmembrane region" description="Helical" evidence="2">
    <location>
        <begin position="114"/>
        <end position="134"/>
    </location>
</feature>
<dbReference type="GO" id="GO:0016020">
    <property type="term" value="C:membrane"/>
    <property type="evidence" value="ECO:0007669"/>
    <property type="project" value="InterPro"/>
</dbReference>
<accession>A0AAW2Z428</accession>
<dbReference type="EMBL" id="JAOPGA020001028">
    <property type="protein sequence ID" value="KAL0484205.1"/>
    <property type="molecule type" value="Genomic_DNA"/>
</dbReference>